<dbReference type="Gene3D" id="2.30.30.240">
    <property type="entry name" value="PRC-barrel domain"/>
    <property type="match status" value="1"/>
</dbReference>
<dbReference type="Proteomes" id="UP000295678">
    <property type="component" value="Unassembled WGS sequence"/>
</dbReference>
<dbReference type="Pfam" id="PF05239">
    <property type="entry name" value="PRC"/>
    <property type="match status" value="1"/>
</dbReference>
<name>A0A4R3M763_9HYPH</name>
<reference evidence="2 3" key="1">
    <citation type="submission" date="2019-03" db="EMBL/GenBank/DDBJ databases">
        <title>Genomic Encyclopedia of Type Strains, Phase IV (KMG-IV): sequencing the most valuable type-strain genomes for metagenomic binning, comparative biology and taxonomic classification.</title>
        <authorList>
            <person name="Goeker M."/>
        </authorList>
    </citation>
    <scope>NUCLEOTIDE SEQUENCE [LARGE SCALE GENOMIC DNA]</scope>
    <source>
        <strain evidence="2 3">DSM 19345</strain>
    </source>
</reference>
<protein>
    <submittedName>
        <fullName evidence="2">PRC-barrel domain protein</fullName>
    </submittedName>
</protein>
<evidence type="ECO:0000259" key="1">
    <source>
        <dbReference type="Pfam" id="PF05239"/>
    </source>
</evidence>
<gene>
    <name evidence="2" type="ORF">EDC22_107141</name>
</gene>
<dbReference type="InterPro" id="IPR027275">
    <property type="entry name" value="PRC-brl_dom"/>
</dbReference>
<keyword evidence="3" id="KW-1185">Reference proteome</keyword>
<dbReference type="PANTHER" id="PTHR36505">
    <property type="entry name" value="BLR1072 PROTEIN"/>
    <property type="match status" value="1"/>
</dbReference>
<evidence type="ECO:0000313" key="2">
    <source>
        <dbReference type="EMBL" id="TCT09294.1"/>
    </source>
</evidence>
<dbReference type="RefSeq" id="WP_132807006.1">
    <property type="nucleotide sequence ID" value="NZ_SMAK01000007.1"/>
</dbReference>
<dbReference type="InterPro" id="IPR011033">
    <property type="entry name" value="PRC_barrel-like_sf"/>
</dbReference>
<dbReference type="PANTHER" id="PTHR36505:SF1">
    <property type="entry name" value="BLR1072 PROTEIN"/>
    <property type="match status" value="1"/>
</dbReference>
<feature type="domain" description="PRC-barrel" evidence="1">
    <location>
        <begin position="19"/>
        <end position="92"/>
    </location>
</feature>
<sequence>MHMDKQTLEKRETVELIGSDKVEGTAVYRPDGEKIGTIDRIMIDKRSGRAAYAVMSFGGFLGIGEDHYPLPWSKLDYDTRYGGYVVNVSEAELEGAPRVARKDEWDPVDRAWERRVHDHYGVPPYWM</sequence>
<evidence type="ECO:0000313" key="3">
    <source>
        <dbReference type="Proteomes" id="UP000295678"/>
    </source>
</evidence>
<dbReference type="OrthoDB" id="7274881at2"/>
<dbReference type="AlphaFoldDB" id="A0A4R3M763"/>
<accession>A0A4R3M763</accession>
<proteinExistence type="predicted"/>
<dbReference type="SUPFAM" id="SSF50346">
    <property type="entry name" value="PRC-barrel domain"/>
    <property type="match status" value="1"/>
</dbReference>
<organism evidence="2 3">
    <name type="scientific">Tepidamorphus gemmatus</name>
    <dbReference type="NCBI Taxonomy" id="747076"/>
    <lineage>
        <taxon>Bacteria</taxon>
        <taxon>Pseudomonadati</taxon>
        <taxon>Pseudomonadota</taxon>
        <taxon>Alphaproteobacteria</taxon>
        <taxon>Hyphomicrobiales</taxon>
        <taxon>Tepidamorphaceae</taxon>
        <taxon>Tepidamorphus</taxon>
    </lineage>
</organism>
<dbReference type="EMBL" id="SMAK01000007">
    <property type="protein sequence ID" value="TCT09294.1"/>
    <property type="molecule type" value="Genomic_DNA"/>
</dbReference>
<comment type="caution">
    <text evidence="2">The sequence shown here is derived from an EMBL/GenBank/DDBJ whole genome shotgun (WGS) entry which is preliminary data.</text>
</comment>